<keyword evidence="2" id="KW-0479">Metal-binding</keyword>
<dbReference type="Pfam" id="PF00355">
    <property type="entry name" value="Rieske"/>
    <property type="match status" value="1"/>
</dbReference>
<keyword evidence="4" id="KW-0408">Iron</keyword>
<evidence type="ECO:0000256" key="2">
    <source>
        <dbReference type="ARBA" id="ARBA00022723"/>
    </source>
</evidence>
<name>A0A084BBR9_STACB</name>
<evidence type="ECO:0000256" key="4">
    <source>
        <dbReference type="ARBA" id="ARBA00023004"/>
    </source>
</evidence>
<sequence>MAAMELSGDTFNPFFGMSLALALSVSLNVWLLLSTATSSIPPPAPLPKHQTLPQGWWTDPNRFQAERRAIFSQSWICVSHRGRFKKAGDYVVYDTAGFRFFIILGKDNVVRSFHNVCRHRAFPVARKDSGSATVLGCRYHGWSYNTKGELTKAPFFQDVPGFDKSKNKLFEILTREDNNGFLHINFNTSQEAVDSSPVQGVKTGKLSRISRDVNFVHTFELRGAFNWKLAVNEEPFVASRTYPAKGLTNSTSRALTPAGELRFYPVTAIQTKSGRPFWYQITYSPASAEETILRCDVYSTHNSTMSNCEGAVKDSLEQELTQKVQEFEAVFARLRHSNERLDHMSETQAQIAQAVDAHLAKEKVAGKEIKPAVVQQQARSAASVKAEKICETVECGSEKMEW</sequence>
<evidence type="ECO:0000256" key="3">
    <source>
        <dbReference type="ARBA" id="ARBA00023002"/>
    </source>
</evidence>
<dbReference type="PROSITE" id="PS51296">
    <property type="entry name" value="RIESKE"/>
    <property type="match status" value="1"/>
</dbReference>
<reference evidence="7 8" key="1">
    <citation type="journal article" date="2014" name="BMC Genomics">
        <title>Comparative genome sequencing reveals chemotype-specific gene clusters in the toxigenic black mold Stachybotrys.</title>
        <authorList>
            <person name="Semeiks J."/>
            <person name="Borek D."/>
            <person name="Otwinowski Z."/>
            <person name="Grishin N.V."/>
        </authorList>
    </citation>
    <scope>NUCLEOTIDE SEQUENCE [LARGE SCALE GENOMIC DNA]</scope>
    <source>
        <strain evidence="8">CBS 109288 / IBT 7711</strain>
    </source>
</reference>
<dbReference type="HOGENOM" id="CLU_026244_1_3_1"/>
<dbReference type="SUPFAM" id="SSF50022">
    <property type="entry name" value="ISP domain"/>
    <property type="match status" value="1"/>
</dbReference>
<feature type="domain" description="Rieske" evidence="6">
    <location>
        <begin position="75"/>
        <end position="162"/>
    </location>
</feature>
<dbReference type="AlphaFoldDB" id="A0A084BBR9"/>
<dbReference type="Gene3D" id="2.102.10.10">
    <property type="entry name" value="Rieske [2Fe-2S] iron-sulphur domain"/>
    <property type="match status" value="1"/>
</dbReference>
<dbReference type="PRINTS" id="PR00090">
    <property type="entry name" value="RNGDIOXGNASE"/>
</dbReference>
<dbReference type="InterPro" id="IPR036922">
    <property type="entry name" value="Rieske_2Fe-2S_sf"/>
</dbReference>
<keyword evidence="3" id="KW-0560">Oxidoreductase</keyword>
<dbReference type="InterPro" id="IPR001663">
    <property type="entry name" value="Rng_hydr_dOase-A"/>
</dbReference>
<dbReference type="InterPro" id="IPR017941">
    <property type="entry name" value="Rieske_2Fe-2S"/>
</dbReference>
<organism evidence="7 8">
    <name type="scientific">Stachybotrys chartarum (strain CBS 109288 / IBT 7711)</name>
    <name type="common">Toxic black mold</name>
    <name type="synonym">Stilbospora chartarum</name>
    <dbReference type="NCBI Taxonomy" id="1280523"/>
    <lineage>
        <taxon>Eukaryota</taxon>
        <taxon>Fungi</taxon>
        <taxon>Dikarya</taxon>
        <taxon>Ascomycota</taxon>
        <taxon>Pezizomycotina</taxon>
        <taxon>Sordariomycetes</taxon>
        <taxon>Hypocreomycetidae</taxon>
        <taxon>Hypocreales</taxon>
        <taxon>Stachybotryaceae</taxon>
        <taxon>Stachybotrys</taxon>
    </lineage>
</organism>
<gene>
    <name evidence="7" type="ORF">S7711_01340</name>
</gene>
<dbReference type="PANTHER" id="PTHR43756">
    <property type="entry name" value="CHOLINE MONOOXYGENASE, CHLOROPLASTIC"/>
    <property type="match status" value="1"/>
</dbReference>
<evidence type="ECO:0000259" key="6">
    <source>
        <dbReference type="PROSITE" id="PS51296"/>
    </source>
</evidence>
<evidence type="ECO:0000256" key="5">
    <source>
        <dbReference type="ARBA" id="ARBA00023014"/>
    </source>
</evidence>
<protein>
    <recommendedName>
        <fullName evidence="6">Rieske domain-containing protein</fullName>
    </recommendedName>
</protein>
<dbReference type="GO" id="GO:0016491">
    <property type="term" value="F:oxidoreductase activity"/>
    <property type="evidence" value="ECO:0007669"/>
    <property type="project" value="UniProtKB-KW"/>
</dbReference>
<proteinExistence type="predicted"/>
<keyword evidence="5" id="KW-0411">Iron-sulfur</keyword>
<keyword evidence="1" id="KW-0001">2Fe-2S</keyword>
<dbReference type="OrthoDB" id="426882at2759"/>
<dbReference type="CDD" id="cd03469">
    <property type="entry name" value="Rieske_RO_Alpha_N"/>
    <property type="match status" value="1"/>
</dbReference>
<evidence type="ECO:0000313" key="7">
    <source>
        <dbReference type="EMBL" id="KEY74998.1"/>
    </source>
</evidence>
<dbReference type="GO" id="GO:0051537">
    <property type="term" value="F:2 iron, 2 sulfur cluster binding"/>
    <property type="evidence" value="ECO:0007669"/>
    <property type="project" value="UniProtKB-KW"/>
</dbReference>
<evidence type="ECO:0000256" key="1">
    <source>
        <dbReference type="ARBA" id="ARBA00022714"/>
    </source>
</evidence>
<accession>A0A084BBR9</accession>
<evidence type="ECO:0000313" key="8">
    <source>
        <dbReference type="Proteomes" id="UP000028045"/>
    </source>
</evidence>
<dbReference type="PANTHER" id="PTHR43756:SF6">
    <property type="entry name" value="CLUSTER-BINDING PROTEIN, PUTATIVE (AFU_ORTHOLOGUE AFUA_6G03920)-RELATED"/>
    <property type="match status" value="1"/>
</dbReference>
<keyword evidence="8" id="KW-1185">Reference proteome</keyword>
<dbReference type="EMBL" id="KL647405">
    <property type="protein sequence ID" value="KEY74998.1"/>
    <property type="molecule type" value="Genomic_DNA"/>
</dbReference>
<dbReference type="Proteomes" id="UP000028045">
    <property type="component" value="Unassembled WGS sequence"/>
</dbReference>
<dbReference type="GO" id="GO:0046872">
    <property type="term" value="F:metal ion binding"/>
    <property type="evidence" value="ECO:0007669"/>
    <property type="project" value="UniProtKB-KW"/>
</dbReference>